<evidence type="ECO:0000313" key="3">
    <source>
        <dbReference type="Proteomes" id="UP000218796"/>
    </source>
</evidence>
<evidence type="ECO:0000259" key="1">
    <source>
        <dbReference type="Pfam" id="PF06223"/>
    </source>
</evidence>
<dbReference type="NCBIfam" id="TIGR01715">
    <property type="entry name" value="phage_lam_T"/>
    <property type="match status" value="1"/>
</dbReference>
<dbReference type="AlphaFoldDB" id="A0A2A2MAN2"/>
<gene>
    <name evidence="2" type="ORF">CJD50_17830</name>
</gene>
<name>A0A2A2MAN2_9GAMM</name>
<keyword evidence="3" id="KW-1185">Reference proteome</keyword>
<organism evidence="2 3">
    <name type="scientific">Hafnia paralvei</name>
    <dbReference type="NCBI Taxonomy" id="546367"/>
    <lineage>
        <taxon>Bacteria</taxon>
        <taxon>Pseudomonadati</taxon>
        <taxon>Pseudomonadota</taxon>
        <taxon>Gammaproteobacteria</taxon>
        <taxon>Enterobacterales</taxon>
        <taxon>Hafniaceae</taxon>
        <taxon>Hafnia</taxon>
    </lineage>
</organism>
<proteinExistence type="predicted"/>
<dbReference type="Pfam" id="PF06223">
    <property type="entry name" value="Phage_tail_T"/>
    <property type="match status" value="1"/>
</dbReference>
<comment type="caution">
    <text evidence="2">The sequence shown here is derived from an EMBL/GenBank/DDBJ whole genome shotgun (WGS) entry which is preliminary data.</text>
</comment>
<sequence length="110" mass="12591">MAARERAFAQRLAHEFRRPDWRRMLSEMSATEFSDWANYFALTPFSDQLLDAEFATMKEMLVTVFASGGEIRAEDFSLLSQPVREEVKTDDELMLIGEGAYGGVRYVPTN</sequence>
<feature type="domain" description="Minor tail T" evidence="1">
    <location>
        <begin position="29"/>
        <end position="100"/>
    </location>
</feature>
<accession>A0A2A2MAN2</accession>
<protein>
    <submittedName>
        <fullName evidence="2">Phage tail assembly protein T</fullName>
    </submittedName>
</protein>
<dbReference type="EMBL" id="NQMS01000008">
    <property type="protein sequence ID" value="PAV95294.1"/>
    <property type="molecule type" value="Genomic_DNA"/>
</dbReference>
<dbReference type="Proteomes" id="UP000218796">
    <property type="component" value="Unassembled WGS sequence"/>
</dbReference>
<dbReference type="OrthoDB" id="5736883at2"/>
<dbReference type="InterPro" id="IPR009350">
    <property type="entry name" value="Phage_tail_T"/>
</dbReference>
<evidence type="ECO:0000313" key="2">
    <source>
        <dbReference type="EMBL" id="PAV95294.1"/>
    </source>
</evidence>
<reference evidence="2 3" key="1">
    <citation type="submission" date="2017-08" db="EMBL/GenBank/DDBJ databases">
        <title>Draft Genome Sequence of Hafnia alvei CITHA-6 Isolated from Raw Bovine Milk.</title>
        <authorList>
            <person name="Culligan E.P."/>
            <person name="Mcsweeney A."/>
            <person name="O'Doherty C."/>
            <person name="Gleeson E."/>
            <person name="O'Riordan D."/>
            <person name="Sleator R.D."/>
        </authorList>
    </citation>
    <scope>NUCLEOTIDE SEQUENCE [LARGE SCALE GENOMIC DNA]</scope>
    <source>
        <strain evidence="2 3">CITHA-6</strain>
    </source>
</reference>